<dbReference type="InterPro" id="IPR032675">
    <property type="entry name" value="LRR_dom_sf"/>
</dbReference>
<dbReference type="Pfam" id="PF13855">
    <property type="entry name" value="LRR_8"/>
    <property type="match status" value="1"/>
</dbReference>
<evidence type="ECO:0000256" key="19">
    <source>
        <dbReference type="ARBA" id="ARBA00023136"/>
    </source>
</evidence>
<dbReference type="Proteomes" id="UP000323000">
    <property type="component" value="Chromosome 13"/>
</dbReference>
<keyword evidence="12" id="KW-0479">Metal-binding</keyword>
<dbReference type="Pfam" id="PF14413">
    <property type="entry name" value="Thg1C"/>
    <property type="match status" value="2"/>
</dbReference>
<feature type="domain" description="Disease resistance R13L4/SHOC-2-like LRR" evidence="26">
    <location>
        <begin position="571"/>
        <end position="778"/>
    </location>
</feature>
<dbReference type="GO" id="GO:0016020">
    <property type="term" value="C:membrane"/>
    <property type="evidence" value="ECO:0007669"/>
    <property type="project" value="UniProtKB-SubCell"/>
</dbReference>
<dbReference type="Pfam" id="PF08263">
    <property type="entry name" value="LRRNT_2"/>
    <property type="match status" value="1"/>
</dbReference>
<dbReference type="Pfam" id="PF04446">
    <property type="entry name" value="Thg1"/>
    <property type="match status" value="2"/>
</dbReference>
<feature type="domain" description="Thg1 C-terminal" evidence="25">
    <location>
        <begin position="139"/>
        <end position="221"/>
    </location>
</feature>
<dbReference type="InterPro" id="IPR038469">
    <property type="entry name" value="tRNAHis_GuaTrfase_Thg1_sf"/>
</dbReference>
<keyword evidence="20" id="KW-0539">Nucleus</keyword>
<comment type="cofactor">
    <cofactor evidence="1">
        <name>Mg(2+)</name>
        <dbReference type="ChEBI" id="CHEBI:18420"/>
    </cofactor>
</comment>
<dbReference type="EC" id="2.7.7.79" evidence="6"/>
<dbReference type="GO" id="GO:0006400">
    <property type="term" value="P:tRNA modification"/>
    <property type="evidence" value="ECO:0007669"/>
    <property type="project" value="InterPro"/>
</dbReference>
<evidence type="ECO:0000256" key="21">
    <source>
        <dbReference type="ARBA" id="ARBA00047281"/>
    </source>
</evidence>
<dbReference type="GO" id="GO:0005654">
    <property type="term" value="C:nucleoplasm"/>
    <property type="evidence" value="ECO:0007669"/>
    <property type="project" value="UniProtKB-SubCell"/>
</dbReference>
<evidence type="ECO:0000256" key="17">
    <source>
        <dbReference type="ARBA" id="ARBA00022989"/>
    </source>
</evidence>
<evidence type="ECO:0000313" key="28">
    <source>
        <dbReference type="Proteomes" id="UP000323000"/>
    </source>
</evidence>
<evidence type="ECO:0000256" key="3">
    <source>
        <dbReference type="ARBA" id="ARBA00004167"/>
    </source>
</evidence>
<evidence type="ECO:0000256" key="7">
    <source>
        <dbReference type="ARBA" id="ARBA00022614"/>
    </source>
</evidence>
<keyword evidence="28" id="KW-1185">Reference proteome</keyword>
<dbReference type="InterPro" id="IPR003591">
    <property type="entry name" value="Leu-rich_rpt_typical-subtyp"/>
</dbReference>
<dbReference type="FunFam" id="3.80.10.10:FF:000539">
    <property type="entry name" value="LRR receptor-like serine/threonine-protein kinase EFR"/>
    <property type="match status" value="1"/>
</dbReference>
<dbReference type="SMART" id="SM00369">
    <property type="entry name" value="LRR_TYP"/>
    <property type="match status" value="7"/>
</dbReference>
<comment type="caution">
    <text evidence="27">The sequence shown here is derived from an EMBL/GenBank/DDBJ whole genome shotgun (WGS) entry which is preliminary data.</text>
</comment>
<evidence type="ECO:0000259" key="24">
    <source>
        <dbReference type="Pfam" id="PF08263"/>
    </source>
</evidence>
<comment type="subcellular location">
    <subcellularLocation>
        <location evidence="3">Membrane</location>
        <topology evidence="3">Single-pass membrane protein</topology>
    </subcellularLocation>
    <subcellularLocation>
        <location evidence="4">Nucleus</location>
        <location evidence="4">Nucleoplasm</location>
    </subcellularLocation>
</comment>
<evidence type="ECO:0000256" key="4">
    <source>
        <dbReference type="ARBA" id="ARBA00004642"/>
    </source>
</evidence>
<evidence type="ECO:0000256" key="5">
    <source>
        <dbReference type="ARBA" id="ARBA00010113"/>
    </source>
</evidence>
<dbReference type="EMBL" id="VAHF01000013">
    <property type="protein sequence ID" value="TXG47992.1"/>
    <property type="molecule type" value="Genomic_DNA"/>
</dbReference>
<comment type="catalytic activity">
    <reaction evidence="21">
        <text>a 5'-end ribonucleotide-tRNA(His) + GTP + ATP + H2O = a 5'-end phospho-guanosine-ribonucleotide-tRNA(His) + AMP + 2 diphosphate + H(+)</text>
        <dbReference type="Rhea" id="RHEA:54564"/>
        <dbReference type="Rhea" id="RHEA-COMP:14193"/>
        <dbReference type="Rhea" id="RHEA-COMP:14917"/>
        <dbReference type="ChEBI" id="CHEBI:15377"/>
        <dbReference type="ChEBI" id="CHEBI:15378"/>
        <dbReference type="ChEBI" id="CHEBI:30616"/>
        <dbReference type="ChEBI" id="CHEBI:33019"/>
        <dbReference type="ChEBI" id="CHEBI:37565"/>
        <dbReference type="ChEBI" id="CHEBI:138282"/>
        <dbReference type="ChEBI" id="CHEBI:141847"/>
        <dbReference type="ChEBI" id="CHEBI:456215"/>
        <dbReference type="EC" id="2.7.7.79"/>
    </reaction>
</comment>
<evidence type="ECO:0000256" key="6">
    <source>
        <dbReference type="ARBA" id="ARBA00012511"/>
    </source>
</evidence>
<feature type="domain" description="tRNAHis guanylyltransferase catalytic" evidence="23">
    <location>
        <begin position="6"/>
        <end position="134"/>
    </location>
</feature>
<feature type="transmembrane region" description="Helical" evidence="22">
    <location>
        <begin position="1166"/>
        <end position="1188"/>
    </location>
</feature>
<dbReference type="Gene3D" id="3.80.10.10">
    <property type="entry name" value="Ribonuclease Inhibitor"/>
    <property type="match status" value="3"/>
</dbReference>
<evidence type="ECO:0000259" key="25">
    <source>
        <dbReference type="Pfam" id="PF14413"/>
    </source>
</evidence>
<dbReference type="InterPro" id="IPR024956">
    <property type="entry name" value="tRNAHis_GuaTrfase_cat"/>
</dbReference>
<evidence type="ECO:0000256" key="11">
    <source>
        <dbReference type="ARBA" id="ARBA00022695"/>
    </source>
</evidence>
<dbReference type="GO" id="GO:0008193">
    <property type="term" value="F:tRNA guanylyltransferase activity"/>
    <property type="evidence" value="ECO:0007669"/>
    <property type="project" value="UniProtKB-EC"/>
</dbReference>
<organism evidence="27 28">
    <name type="scientific">Acer yangbiense</name>
    <dbReference type="NCBI Taxonomy" id="1000413"/>
    <lineage>
        <taxon>Eukaryota</taxon>
        <taxon>Viridiplantae</taxon>
        <taxon>Streptophyta</taxon>
        <taxon>Embryophyta</taxon>
        <taxon>Tracheophyta</taxon>
        <taxon>Spermatophyta</taxon>
        <taxon>Magnoliopsida</taxon>
        <taxon>eudicotyledons</taxon>
        <taxon>Gunneridae</taxon>
        <taxon>Pentapetalae</taxon>
        <taxon>rosids</taxon>
        <taxon>malvids</taxon>
        <taxon>Sapindales</taxon>
        <taxon>Sapindaceae</taxon>
        <taxon>Hippocastanoideae</taxon>
        <taxon>Acereae</taxon>
        <taxon>Acer</taxon>
    </lineage>
</organism>
<dbReference type="FunFam" id="3.80.10.10:FF:000383">
    <property type="entry name" value="Leucine-rich repeat receptor protein kinase EMS1"/>
    <property type="match status" value="1"/>
</dbReference>
<reference evidence="28" key="1">
    <citation type="journal article" date="2019" name="Gigascience">
        <title>De novo genome assembly of the endangered Acer yangbiense, a plant species with extremely small populations endemic to Yunnan Province, China.</title>
        <authorList>
            <person name="Yang J."/>
            <person name="Wariss H.M."/>
            <person name="Tao L."/>
            <person name="Zhang R."/>
            <person name="Yun Q."/>
            <person name="Hollingsworth P."/>
            <person name="Dao Z."/>
            <person name="Luo G."/>
            <person name="Guo H."/>
            <person name="Ma Y."/>
            <person name="Sun W."/>
        </authorList>
    </citation>
    <scope>NUCLEOTIDE SEQUENCE [LARGE SCALE GENOMIC DNA]</scope>
    <source>
        <strain evidence="28">cv. Malutang</strain>
    </source>
</reference>
<keyword evidence="18" id="KW-0342">GTP-binding</keyword>
<evidence type="ECO:0000313" key="27">
    <source>
        <dbReference type="EMBL" id="TXG47992.1"/>
    </source>
</evidence>
<sequence>MANSKYEYVKSFEVEDEVFMPNLIIIRIDGRDFLRFSQVHNFEKPNDERAVNLMNSCAVAVSEEYPDIVFSYGYSDEYSFVFKKTSKFYQRRASKILSLIVSFFTSMYVTKWKEFFPQKELRYSPSFHARAICCASIEVLQAYLAWRQNDCHINNQYETCLGMLVKCGKTESEAHEILKGTQKQEKNELLFQQFGINYKKLPELFRQGSCVFKTEVEDIVKYNGSGAPVKRLRRKARIVHSENIAGKKFWNEHPCLVKELGDFEEDVGKIKPDYVRFSEVHEFEKPNDKQALNLMNSCAVAMLEEFQDITFSYGVSDEYSFVLKKETLFYQRRASDIVSVIVSFFTSMYVMKWKEFFPYKDLKYPPAFDGRAVCYPSSNIIRDYLAWRQVDCHINNQYNTCFWMLVMSGNSKSEAQGYLKGTQTREKNELLIQKFGIDYNQLPIMFRQGSSVFRVEAEKTMAFENGSPAEKLRNKVIVTHFMEMKWVCKTLELHLVLLLLLILVSEGFDLNPDDRTSLLLFRSLVQDPNQRLSTWVGSSCTNWTGLACDNRTGHVVSINLTSMNLSGQVHPSMCKLSYLEFLILSHNNFTGSIPLCLGALHSLKTLDLSRNRLLGNVPDTLMRLRSLRQLVLSDNQLGGYFPWWVGNFSSSLEKIDMSFNSFRGEIPESLFYLKSLKYLDLESNFLLGNVHDFYQSLVFLNLGSNRFSGTLPCFSASASSLAVLKLANNSVVGGIPTCIASLEALTHLNLSFNHLNYEISPRLVFLEKLLVLDLSFNDLSGPLPSKIAETTDKSGLVLLDLSHNQFSGEIPLKITELKSLQALFLSHNLLTGEIPARIGNLTYLQMIDLSHNMLSGSIPLNIVGCFQLLALIVNNNNLSGEIQPELDALDSLKILDISSNRISGEIPLTLAGLKSLEIVDLSSNNLSGTLSDAITKWSNLKYLSIARNKLGGSLPNWLFSFEAIQMMDFSTNKFTGFIPDGNFNTSLNFNSGRRNIIMPAIAKPRNMAIEIYVAVVGTNELSFNYDLFSTVGIDLSDNLLHGGIPEGLFELPSLEYLNLSYNFLDGQVPVLDKMLSLRALDLSHNSLTGQIPGNISSLEELTLLNLSYNGFSGFVPEKQGYRKFPGAFAGNPDLCLESSSGEGCNNASIPLVPRKTSKEETDEGLISIWVFFVSFFVSFYLGVVALFCSGRMRSYILQTKI</sequence>
<dbReference type="Gene3D" id="3.30.70.3000">
    <property type="match status" value="2"/>
</dbReference>
<evidence type="ECO:0000259" key="26">
    <source>
        <dbReference type="Pfam" id="PF23598"/>
    </source>
</evidence>
<keyword evidence="16" id="KW-0460">Magnesium</keyword>
<dbReference type="InterPro" id="IPR013210">
    <property type="entry name" value="LRR_N_plant-typ"/>
</dbReference>
<accession>A0A5C7GUI4</accession>
<comment type="function">
    <text evidence="2">Adds a GMP to the 5'-end of tRNA(His) after transcription and RNase P cleavage.</text>
</comment>
<evidence type="ECO:0000256" key="22">
    <source>
        <dbReference type="SAM" id="Phobius"/>
    </source>
</evidence>
<dbReference type="InterPro" id="IPR055414">
    <property type="entry name" value="LRR_R13L4/SHOC2-like"/>
</dbReference>
<dbReference type="InterPro" id="IPR025845">
    <property type="entry name" value="Thg1_C_dom"/>
</dbReference>
<evidence type="ECO:0000256" key="13">
    <source>
        <dbReference type="ARBA" id="ARBA00022729"/>
    </source>
</evidence>
<evidence type="ECO:0000256" key="16">
    <source>
        <dbReference type="ARBA" id="ARBA00022842"/>
    </source>
</evidence>
<dbReference type="InterPro" id="IPR001611">
    <property type="entry name" value="Leu-rich_rpt"/>
</dbReference>
<feature type="domain" description="tRNAHis guanylyltransferase catalytic" evidence="23">
    <location>
        <begin position="274"/>
        <end position="376"/>
    </location>
</feature>
<name>A0A5C7GUI4_9ROSI</name>
<evidence type="ECO:0000256" key="9">
    <source>
        <dbReference type="ARBA" id="ARBA00022692"/>
    </source>
</evidence>
<gene>
    <name evidence="27" type="ORF">EZV62_027286</name>
</gene>
<feature type="domain" description="Thg1 C-terminal" evidence="25">
    <location>
        <begin position="380"/>
        <end position="467"/>
    </location>
</feature>
<evidence type="ECO:0000256" key="15">
    <source>
        <dbReference type="ARBA" id="ARBA00022741"/>
    </source>
</evidence>
<dbReference type="GO" id="GO:0000287">
    <property type="term" value="F:magnesium ion binding"/>
    <property type="evidence" value="ECO:0007669"/>
    <property type="project" value="InterPro"/>
</dbReference>
<evidence type="ECO:0000256" key="18">
    <source>
        <dbReference type="ARBA" id="ARBA00023134"/>
    </source>
</evidence>
<dbReference type="GO" id="GO:0005525">
    <property type="term" value="F:GTP binding"/>
    <property type="evidence" value="ECO:0007669"/>
    <property type="project" value="UniProtKB-KW"/>
</dbReference>
<evidence type="ECO:0000256" key="14">
    <source>
        <dbReference type="ARBA" id="ARBA00022737"/>
    </source>
</evidence>
<evidence type="ECO:0000256" key="10">
    <source>
        <dbReference type="ARBA" id="ARBA00022694"/>
    </source>
</evidence>
<keyword evidence="17 22" id="KW-1133">Transmembrane helix</keyword>
<comment type="similarity">
    <text evidence="5">Belongs to the tRNA(His) guanylyltransferase family.</text>
</comment>
<dbReference type="PROSITE" id="PS51450">
    <property type="entry name" value="LRR"/>
    <property type="match status" value="1"/>
</dbReference>
<dbReference type="Pfam" id="PF23598">
    <property type="entry name" value="LRR_14"/>
    <property type="match status" value="1"/>
</dbReference>
<dbReference type="SMART" id="SM00365">
    <property type="entry name" value="LRR_SD22"/>
    <property type="match status" value="6"/>
</dbReference>
<evidence type="ECO:0000256" key="1">
    <source>
        <dbReference type="ARBA" id="ARBA00001946"/>
    </source>
</evidence>
<dbReference type="SUPFAM" id="SSF52058">
    <property type="entry name" value="L domain-like"/>
    <property type="match status" value="3"/>
</dbReference>
<evidence type="ECO:0000256" key="8">
    <source>
        <dbReference type="ARBA" id="ARBA00022679"/>
    </source>
</evidence>
<dbReference type="Pfam" id="PF00560">
    <property type="entry name" value="LRR_1"/>
    <property type="match status" value="5"/>
</dbReference>
<keyword evidence="13" id="KW-0732">Signal</keyword>
<dbReference type="FunFam" id="3.30.70.3000:FF:000002">
    <property type="entry name" value="tRNA(His) guanylyltransferase 1"/>
    <property type="match status" value="2"/>
</dbReference>
<dbReference type="InterPro" id="IPR007537">
    <property type="entry name" value="tRNAHis_GuaTrfase_Thg1"/>
</dbReference>
<protein>
    <recommendedName>
        <fullName evidence="6">tRNA(His) guanylyltransferase</fullName>
        <ecNumber evidence="6">2.7.7.79</ecNumber>
    </recommendedName>
</protein>
<keyword evidence="11" id="KW-0548">Nucleotidyltransferase</keyword>
<evidence type="ECO:0000259" key="23">
    <source>
        <dbReference type="Pfam" id="PF04446"/>
    </source>
</evidence>
<dbReference type="OrthoDB" id="1394818at2759"/>
<dbReference type="FunFam" id="3.80.10.10:FF:000095">
    <property type="entry name" value="LRR receptor-like serine/threonine-protein kinase GSO1"/>
    <property type="match status" value="1"/>
</dbReference>
<evidence type="ECO:0000256" key="12">
    <source>
        <dbReference type="ARBA" id="ARBA00022723"/>
    </source>
</evidence>
<keyword evidence="7" id="KW-0433">Leucine-rich repeat</keyword>
<dbReference type="PANTHER" id="PTHR12729">
    <property type="entry name" value="TRNA(HIS) GUANYLYLTRANSFERASE-RELATED"/>
    <property type="match status" value="1"/>
</dbReference>
<keyword evidence="15" id="KW-0547">Nucleotide-binding</keyword>
<keyword evidence="10" id="KW-0819">tRNA processing</keyword>
<keyword evidence="19 22" id="KW-0472">Membrane</keyword>
<keyword evidence="9 22" id="KW-0812">Transmembrane</keyword>
<keyword evidence="8" id="KW-0808">Transferase</keyword>
<dbReference type="AlphaFoldDB" id="A0A5C7GUI4"/>
<keyword evidence="14" id="KW-0677">Repeat</keyword>
<evidence type="ECO:0000256" key="20">
    <source>
        <dbReference type="ARBA" id="ARBA00023242"/>
    </source>
</evidence>
<proteinExistence type="inferred from homology"/>
<feature type="domain" description="Leucine-rich repeat-containing N-terminal plant-type" evidence="24">
    <location>
        <begin position="512"/>
        <end position="549"/>
    </location>
</feature>
<dbReference type="PANTHER" id="PTHR12729:SF6">
    <property type="entry name" value="TRNA(HIS) GUANYLYLTRANSFERASE-RELATED"/>
    <property type="match status" value="1"/>
</dbReference>
<evidence type="ECO:0000256" key="2">
    <source>
        <dbReference type="ARBA" id="ARBA00002939"/>
    </source>
</evidence>